<keyword evidence="3 7" id="KW-0812">Transmembrane</keyword>
<dbReference type="PROSITE" id="PS51382">
    <property type="entry name" value="SPX"/>
    <property type="match status" value="1"/>
</dbReference>
<reference evidence="10" key="1">
    <citation type="journal article" date="2020" name="Stud. Mycol.">
        <title>101 Dothideomycetes genomes: a test case for predicting lifestyles and emergence of pathogens.</title>
        <authorList>
            <person name="Haridas S."/>
            <person name="Albert R."/>
            <person name="Binder M."/>
            <person name="Bloem J."/>
            <person name="Labutti K."/>
            <person name="Salamov A."/>
            <person name="Andreopoulos B."/>
            <person name="Baker S."/>
            <person name="Barry K."/>
            <person name="Bills G."/>
            <person name="Bluhm B."/>
            <person name="Cannon C."/>
            <person name="Castanera R."/>
            <person name="Culley D."/>
            <person name="Daum C."/>
            <person name="Ezra D."/>
            <person name="Gonzalez J."/>
            <person name="Henrissat B."/>
            <person name="Kuo A."/>
            <person name="Liang C."/>
            <person name="Lipzen A."/>
            <person name="Lutzoni F."/>
            <person name="Magnuson J."/>
            <person name="Mondo S."/>
            <person name="Nolan M."/>
            <person name="Ohm R."/>
            <person name="Pangilinan J."/>
            <person name="Park H.-J."/>
            <person name="Ramirez L."/>
            <person name="Alfaro M."/>
            <person name="Sun H."/>
            <person name="Tritt A."/>
            <person name="Yoshinaga Y."/>
            <person name="Zwiers L.-H."/>
            <person name="Turgeon B."/>
            <person name="Goodwin S."/>
            <person name="Spatafora J."/>
            <person name="Crous P."/>
            <person name="Grigoriev I."/>
        </authorList>
    </citation>
    <scope>NUCLEOTIDE SEQUENCE</scope>
    <source>
        <strain evidence="10">CBS 379.55</strain>
    </source>
</reference>
<feature type="compositionally biased region" description="Basic and acidic residues" evidence="6">
    <location>
        <begin position="1004"/>
        <end position="1013"/>
    </location>
</feature>
<comment type="subcellular location">
    <subcellularLocation>
        <location evidence="1">Membrane</location>
        <topology evidence="1">Multi-pass membrane protein</topology>
    </subcellularLocation>
</comment>
<dbReference type="GO" id="GO:0006817">
    <property type="term" value="P:phosphate ion transport"/>
    <property type="evidence" value="ECO:0007669"/>
    <property type="project" value="TreeGrafter"/>
</dbReference>
<feature type="transmembrane region" description="Helical" evidence="7">
    <location>
        <begin position="518"/>
        <end position="540"/>
    </location>
</feature>
<feature type="transmembrane region" description="Helical" evidence="7">
    <location>
        <begin position="560"/>
        <end position="579"/>
    </location>
</feature>
<keyword evidence="4 7" id="KW-1133">Transmembrane helix</keyword>
<evidence type="ECO:0000256" key="4">
    <source>
        <dbReference type="ARBA" id="ARBA00022989"/>
    </source>
</evidence>
<evidence type="ECO:0000256" key="1">
    <source>
        <dbReference type="ARBA" id="ARBA00004141"/>
    </source>
</evidence>
<feature type="compositionally biased region" description="Basic residues" evidence="6">
    <location>
        <begin position="313"/>
        <end position="323"/>
    </location>
</feature>
<dbReference type="EMBL" id="ML986493">
    <property type="protein sequence ID" value="KAF2276450.1"/>
    <property type="molecule type" value="Genomic_DNA"/>
</dbReference>
<evidence type="ECO:0000256" key="7">
    <source>
        <dbReference type="SAM" id="Phobius"/>
    </source>
</evidence>
<dbReference type="GO" id="GO:0005886">
    <property type="term" value="C:plasma membrane"/>
    <property type="evidence" value="ECO:0007669"/>
    <property type="project" value="TreeGrafter"/>
</dbReference>
<dbReference type="OrthoDB" id="9970435at2759"/>
<dbReference type="GeneID" id="54554754"/>
<dbReference type="InterPro" id="IPR004342">
    <property type="entry name" value="EXS_C"/>
</dbReference>
<keyword evidence="5 7" id="KW-0472">Membrane</keyword>
<dbReference type="RefSeq" id="XP_033653989.1">
    <property type="nucleotide sequence ID" value="XM_033801579.1"/>
</dbReference>
<dbReference type="PANTHER" id="PTHR10783:SF103">
    <property type="entry name" value="SOLUTE CARRIER FAMILY 53 MEMBER 1"/>
    <property type="match status" value="1"/>
</dbReference>
<evidence type="ECO:0000256" key="2">
    <source>
        <dbReference type="ARBA" id="ARBA00009665"/>
    </source>
</evidence>
<evidence type="ECO:0000259" key="8">
    <source>
        <dbReference type="PROSITE" id="PS51380"/>
    </source>
</evidence>
<accession>A0A6A6JIH9</accession>
<gene>
    <name evidence="10" type="ORF">EI97DRAFT_467143</name>
</gene>
<feature type="domain" description="EXS" evidence="8">
    <location>
        <begin position="713"/>
        <end position="907"/>
    </location>
</feature>
<dbReference type="AlphaFoldDB" id="A0A6A6JIH9"/>
<feature type="transmembrane region" description="Helical" evidence="7">
    <location>
        <begin position="682"/>
        <end position="705"/>
    </location>
</feature>
<dbReference type="GO" id="GO:0000822">
    <property type="term" value="F:inositol hexakisphosphate binding"/>
    <property type="evidence" value="ECO:0007669"/>
    <property type="project" value="TreeGrafter"/>
</dbReference>
<evidence type="ECO:0000256" key="6">
    <source>
        <dbReference type="SAM" id="MobiDB-lite"/>
    </source>
</evidence>
<dbReference type="CDD" id="cd14475">
    <property type="entry name" value="SPX_SYG1_like"/>
    <property type="match status" value="1"/>
</dbReference>
<organism evidence="10 11">
    <name type="scientific">Westerdykella ornata</name>
    <dbReference type="NCBI Taxonomy" id="318751"/>
    <lineage>
        <taxon>Eukaryota</taxon>
        <taxon>Fungi</taxon>
        <taxon>Dikarya</taxon>
        <taxon>Ascomycota</taxon>
        <taxon>Pezizomycotina</taxon>
        <taxon>Dothideomycetes</taxon>
        <taxon>Pleosporomycetidae</taxon>
        <taxon>Pleosporales</taxon>
        <taxon>Sporormiaceae</taxon>
        <taxon>Westerdykella</taxon>
    </lineage>
</organism>
<evidence type="ECO:0000256" key="3">
    <source>
        <dbReference type="ARBA" id="ARBA00022692"/>
    </source>
</evidence>
<feature type="region of interest" description="Disordered" evidence="6">
    <location>
        <begin position="1004"/>
        <end position="1095"/>
    </location>
</feature>
<protein>
    <submittedName>
        <fullName evidence="10">EXS-domain-containing protein</fullName>
    </submittedName>
</protein>
<dbReference type="GO" id="GO:0005794">
    <property type="term" value="C:Golgi apparatus"/>
    <property type="evidence" value="ECO:0007669"/>
    <property type="project" value="TreeGrafter"/>
</dbReference>
<dbReference type="Pfam" id="PF03124">
    <property type="entry name" value="EXS"/>
    <property type="match status" value="1"/>
</dbReference>
<evidence type="ECO:0000313" key="10">
    <source>
        <dbReference type="EMBL" id="KAF2276450.1"/>
    </source>
</evidence>
<dbReference type="Proteomes" id="UP000800097">
    <property type="component" value="Unassembled WGS sequence"/>
</dbReference>
<feature type="region of interest" description="Disordered" evidence="6">
    <location>
        <begin position="312"/>
        <end position="345"/>
    </location>
</feature>
<dbReference type="PANTHER" id="PTHR10783">
    <property type="entry name" value="XENOTROPIC AND POLYTROPIC RETROVIRUS RECEPTOR 1-RELATED"/>
    <property type="match status" value="1"/>
</dbReference>
<feature type="compositionally biased region" description="Polar residues" evidence="6">
    <location>
        <begin position="1084"/>
        <end position="1095"/>
    </location>
</feature>
<feature type="transmembrane region" description="Helical" evidence="7">
    <location>
        <begin position="780"/>
        <end position="804"/>
    </location>
</feature>
<feature type="compositionally biased region" description="Acidic residues" evidence="6">
    <location>
        <begin position="1031"/>
        <end position="1047"/>
    </location>
</feature>
<dbReference type="Pfam" id="PF03105">
    <property type="entry name" value="SPX"/>
    <property type="match status" value="1"/>
</dbReference>
<feature type="transmembrane region" description="Helical" evidence="7">
    <location>
        <begin position="632"/>
        <end position="653"/>
    </location>
</feature>
<feature type="compositionally biased region" description="Low complexity" evidence="6">
    <location>
        <begin position="1066"/>
        <end position="1083"/>
    </location>
</feature>
<name>A0A6A6JIH9_WESOR</name>
<evidence type="ECO:0000313" key="11">
    <source>
        <dbReference type="Proteomes" id="UP000800097"/>
    </source>
</evidence>
<feature type="domain" description="SPX" evidence="9">
    <location>
        <begin position="1"/>
        <end position="463"/>
    </location>
</feature>
<evidence type="ECO:0000259" key="9">
    <source>
        <dbReference type="PROSITE" id="PS51382"/>
    </source>
</evidence>
<dbReference type="PROSITE" id="PS51380">
    <property type="entry name" value="EXS"/>
    <property type="match status" value="1"/>
</dbReference>
<evidence type="ECO:0000256" key="5">
    <source>
        <dbReference type="ARBA" id="ARBA00023136"/>
    </source>
</evidence>
<keyword evidence="11" id="KW-1185">Reference proteome</keyword>
<dbReference type="GO" id="GO:0016036">
    <property type="term" value="P:cellular response to phosphate starvation"/>
    <property type="evidence" value="ECO:0007669"/>
    <property type="project" value="TreeGrafter"/>
</dbReference>
<proteinExistence type="inferred from homology"/>
<feature type="region of interest" description="Disordered" evidence="6">
    <location>
        <begin position="120"/>
        <end position="178"/>
    </location>
</feature>
<sequence>MKFAKELERELVPEWRLKYLDYRAGKKKLKAIQRALRAVNQTPRLRRRGVGAFGSSPDNATPQYDFLNRTDLDGSEALGTLALGKSASSLRSKLNAGSSSEEEPLNSVQHLQIPGATRYGSIERAPSPHAGDVHDERGRAPPSLKLPGAALDAEQPSPLPGPSAADVTHGAKPKSVRLPPATENALEIGTKSSAHHRSSSLPFRYRSLLNPKRMNSSSTIQQVEDSRPLYKRVFSLNGKPGPPTPGDVPLEAYRDLDMRQADFFHFLDLELEKIETFYMQKEEEATERLQILREQLHTMRDRRLHELVARQAAKNRAREKKKTAASEGLLKGPLTGSDDERGQSGSRGAILKQAWLNPIDAALRAVKSGKYGKSTKAMAALATPAALLPQHPSESHRDFVRRPEAHDVPYQTARKKLKIALQEYYRGLELLKSYALLNRTAFRKINKKYDKTVNARPTMRYMAEKVDKAYFVQSDVLEGHIRTVEDLYARYFEKGNHKVAIGKLRIKMARAGDYTEHAFRNGLTLAAGLVLGIQGLVYAFELLHSPKYRTNTSFLMQLYGGYFLMNLLFLLFCLACRVWHRSKINYVFVFEFDTRHHLDWRQLSELPCFCFFLLGLFMFLNFNEIGGDAMYHWYPLILVTVTASLLFLPLPILYFRSRQWLLYSMWRLILAGLYPVEFRDFFMGDMFCSLTYAMGNVALFFCLYGNDWGSPPQCNSNHSRAIGVLTAIPSVWRALQCIRRYWDTGDVFPHLANCGKYVAGVVFYMTLSIYRITKDDTNRAVFITFAIINSIYTSIWDVVMDWSLGDPYAKNKFLRPTLGYKRVWPYYVAMITDPILRFSWIPYASIPIQLQHSGITSFLVSLSEIFRRGMWTLFRVENEHCTNVGLFRAAKDVPLPYDIPTPEEETEEQRIHRHPQVADHIPQVFDRHGRYYHDQRPGTAPLPGAPLSHAQTFASPAEVEEQRLRQRTRSSIRRRANSEPEVVVTLTRGLSRVGTILRDAHAKDFERKRKPEVGRSQSGRSSFRYPASGPEESEDDEEDDDDDDDEDIGRGRRSGATSRDEDEMAAADLAERGAAGSAGESSRTANGSADRQGSS</sequence>
<dbReference type="InterPro" id="IPR004331">
    <property type="entry name" value="SPX_dom"/>
</dbReference>
<feature type="transmembrane region" description="Helical" evidence="7">
    <location>
        <begin position="600"/>
        <end position="620"/>
    </location>
</feature>
<comment type="similarity">
    <text evidence="2">Belongs to the SYG1 (TC 2.A.94) family.</text>
</comment>